<reference evidence="3 4" key="1">
    <citation type="submission" date="2022-08" db="EMBL/GenBank/DDBJ databases">
        <title>Taxonomy of Curtobacterium flaccumfaciens.</title>
        <authorList>
            <person name="Osdaghi E."/>
            <person name="Taghavi S.M."/>
            <person name="Hamidizade M."/>
            <person name="Abachi H."/>
            <person name="Fazliarab A."/>
            <person name="Baeyen S."/>
            <person name="Portier P."/>
            <person name="Van Vaerenbergh J."/>
            <person name="Jacques M.-A."/>
        </authorList>
    </citation>
    <scope>NUCLEOTIDE SEQUENCE [LARGE SCALE GENOMIC DNA]</scope>
    <source>
        <strain evidence="3 4">LMG8786T</strain>
    </source>
</reference>
<dbReference type="EC" id="2.4.-.-" evidence="3"/>
<sequence length="359" mass="39404">MTRRRDAAHGPRSIRPRIVVHRAVDPQYPRSQRIIADLRRRGADVEVVPPSTTGGVLRQALVDAVRLVRATRRGDVLLLAEMQLKFTPVTAAVARIRGARLVVDGFIGLHETHVEDWQVTAPGSPRALRYRLQDAFARRVADVYLVDTDVRATAVRRTAPRTTVATLPVGAPRWAAHTPPRTAAEPLRVLYYGNYIPLHGVPVIVRALGRAVSRRDVVATFVGAGAARPATERAVVDAGLQDRVRFVDPVSTDLLATEIARHDVVLGVFGTSSKAASVIPNKVWQGLASGRVVITRRSTALAEIRDIVGARLVEVPAGDPVRLAEAIETVHPTPDEVPVDDRLEAYVERRFDEFWARLT</sequence>
<gene>
    <name evidence="3" type="ORF">NYQ28_11295</name>
</gene>
<protein>
    <submittedName>
        <fullName evidence="3">Glycosyltransferase</fullName>
        <ecNumber evidence="3">2.4.-.-</ecNumber>
    </submittedName>
</protein>
<dbReference type="PANTHER" id="PTHR12526">
    <property type="entry name" value="GLYCOSYLTRANSFERASE"/>
    <property type="match status" value="1"/>
</dbReference>
<comment type="caution">
    <text evidence="3">The sequence shown here is derived from an EMBL/GenBank/DDBJ whole genome shotgun (WGS) entry which is preliminary data.</text>
</comment>
<dbReference type="Pfam" id="PF13692">
    <property type="entry name" value="Glyco_trans_1_4"/>
    <property type="match status" value="1"/>
</dbReference>
<keyword evidence="4" id="KW-1185">Reference proteome</keyword>
<name>A0ABT2HIN8_9MICO</name>
<accession>A0ABT2HIN8</accession>
<dbReference type="GO" id="GO:0016757">
    <property type="term" value="F:glycosyltransferase activity"/>
    <property type="evidence" value="ECO:0007669"/>
    <property type="project" value="UniProtKB-KW"/>
</dbReference>
<keyword evidence="1 3" id="KW-0328">Glycosyltransferase</keyword>
<dbReference type="Proteomes" id="UP001652264">
    <property type="component" value="Unassembled WGS sequence"/>
</dbReference>
<dbReference type="RefSeq" id="WP_114850307.1">
    <property type="nucleotide sequence ID" value="NZ_BMNV01000007.1"/>
</dbReference>
<evidence type="ECO:0000256" key="1">
    <source>
        <dbReference type="ARBA" id="ARBA00022676"/>
    </source>
</evidence>
<dbReference type="PANTHER" id="PTHR12526:SF510">
    <property type="entry name" value="D-INOSITOL 3-PHOSPHATE GLYCOSYLTRANSFERASE"/>
    <property type="match status" value="1"/>
</dbReference>
<evidence type="ECO:0000256" key="2">
    <source>
        <dbReference type="ARBA" id="ARBA00022679"/>
    </source>
</evidence>
<dbReference type="Gene3D" id="3.40.50.2000">
    <property type="entry name" value="Glycogen Phosphorylase B"/>
    <property type="match status" value="1"/>
</dbReference>
<keyword evidence="2 3" id="KW-0808">Transferase</keyword>
<evidence type="ECO:0000313" key="4">
    <source>
        <dbReference type="Proteomes" id="UP001652264"/>
    </source>
</evidence>
<dbReference type="EMBL" id="JANVAD010000005">
    <property type="protein sequence ID" value="MCS6523151.1"/>
    <property type="molecule type" value="Genomic_DNA"/>
</dbReference>
<dbReference type="SUPFAM" id="SSF53756">
    <property type="entry name" value="UDP-Glycosyltransferase/glycogen phosphorylase"/>
    <property type="match status" value="1"/>
</dbReference>
<organism evidence="3 4">
    <name type="scientific">Curtobacterium citreum</name>
    <dbReference type="NCBI Taxonomy" id="2036"/>
    <lineage>
        <taxon>Bacteria</taxon>
        <taxon>Bacillati</taxon>
        <taxon>Actinomycetota</taxon>
        <taxon>Actinomycetes</taxon>
        <taxon>Micrococcales</taxon>
        <taxon>Microbacteriaceae</taxon>
        <taxon>Curtobacterium</taxon>
    </lineage>
</organism>
<evidence type="ECO:0000313" key="3">
    <source>
        <dbReference type="EMBL" id="MCS6523151.1"/>
    </source>
</evidence>
<dbReference type="GeneID" id="95322917"/>
<proteinExistence type="predicted"/>